<dbReference type="InterPro" id="IPR036249">
    <property type="entry name" value="Thioredoxin-like_sf"/>
</dbReference>
<organism evidence="1 2">
    <name type="scientific">Podospora didyma</name>
    <dbReference type="NCBI Taxonomy" id="330526"/>
    <lineage>
        <taxon>Eukaryota</taxon>
        <taxon>Fungi</taxon>
        <taxon>Dikarya</taxon>
        <taxon>Ascomycota</taxon>
        <taxon>Pezizomycotina</taxon>
        <taxon>Sordariomycetes</taxon>
        <taxon>Sordariomycetidae</taxon>
        <taxon>Sordariales</taxon>
        <taxon>Podosporaceae</taxon>
        <taxon>Podospora</taxon>
    </lineage>
</organism>
<dbReference type="Proteomes" id="UP001285441">
    <property type="component" value="Unassembled WGS sequence"/>
</dbReference>
<dbReference type="AlphaFoldDB" id="A0AAE0N965"/>
<reference evidence="1" key="2">
    <citation type="submission" date="2023-06" db="EMBL/GenBank/DDBJ databases">
        <authorList>
            <consortium name="Lawrence Berkeley National Laboratory"/>
            <person name="Haridas S."/>
            <person name="Hensen N."/>
            <person name="Bonometti L."/>
            <person name="Westerberg I."/>
            <person name="Brannstrom I.O."/>
            <person name="Guillou S."/>
            <person name="Cros-Aarteil S."/>
            <person name="Calhoun S."/>
            <person name="Kuo A."/>
            <person name="Mondo S."/>
            <person name="Pangilinan J."/>
            <person name="Riley R."/>
            <person name="LaButti K."/>
            <person name="Andreopoulos B."/>
            <person name="Lipzen A."/>
            <person name="Chen C."/>
            <person name="Yanf M."/>
            <person name="Daum C."/>
            <person name="Ng V."/>
            <person name="Clum A."/>
            <person name="Steindorff A."/>
            <person name="Ohm R."/>
            <person name="Martin F."/>
            <person name="Silar P."/>
            <person name="Natvig D."/>
            <person name="Lalanne C."/>
            <person name="Gautier V."/>
            <person name="Ament-velasquez S.L."/>
            <person name="Kruys A."/>
            <person name="Hutchinson M.I."/>
            <person name="Powell A.J."/>
            <person name="Barry K."/>
            <person name="Miller A.N."/>
            <person name="Grigoriev I.V."/>
            <person name="Debuchy R."/>
            <person name="Gladieux P."/>
            <person name="Thoren M.H."/>
            <person name="Johannesson H."/>
        </authorList>
    </citation>
    <scope>NUCLEOTIDE SEQUENCE</scope>
    <source>
        <strain evidence="1">CBS 232.78</strain>
    </source>
</reference>
<evidence type="ECO:0008006" key="3">
    <source>
        <dbReference type="Google" id="ProtNLM"/>
    </source>
</evidence>
<dbReference type="Pfam" id="PF13911">
    <property type="entry name" value="AhpC-TSA_2"/>
    <property type="match status" value="1"/>
</dbReference>
<dbReference type="Gene3D" id="3.40.30.10">
    <property type="entry name" value="Glutaredoxin"/>
    <property type="match status" value="1"/>
</dbReference>
<evidence type="ECO:0000313" key="1">
    <source>
        <dbReference type="EMBL" id="KAK3375417.1"/>
    </source>
</evidence>
<evidence type="ECO:0000313" key="2">
    <source>
        <dbReference type="Proteomes" id="UP001285441"/>
    </source>
</evidence>
<dbReference type="SUPFAM" id="SSF52833">
    <property type="entry name" value="Thioredoxin-like"/>
    <property type="match status" value="1"/>
</dbReference>
<comment type="caution">
    <text evidence="1">The sequence shown here is derived from an EMBL/GenBank/DDBJ whole genome shotgun (WGS) entry which is preliminary data.</text>
</comment>
<dbReference type="EMBL" id="JAULSW010000007">
    <property type="protein sequence ID" value="KAK3375417.1"/>
    <property type="molecule type" value="Genomic_DNA"/>
</dbReference>
<dbReference type="PANTHER" id="PTHR42336">
    <property type="entry name" value="THIOREDOXIN DOMAIN-CONTAINING PROTEIN-RELATED"/>
    <property type="match status" value="1"/>
</dbReference>
<gene>
    <name evidence="1" type="ORF">B0H63DRAFT_453193</name>
</gene>
<name>A0AAE0N965_9PEZI</name>
<accession>A0AAE0N965</accession>
<keyword evidence="2" id="KW-1185">Reference proteome</keyword>
<reference evidence="1" key="1">
    <citation type="journal article" date="2023" name="Mol. Phylogenet. Evol.">
        <title>Genome-scale phylogeny and comparative genomics of the fungal order Sordariales.</title>
        <authorList>
            <person name="Hensen N."/>
            <person name="Bonometti L."/>
            <person name="Westerberg I."/>
            <person name="Brannstrom I.O."/>
            <person name="Guillou S."/>
            <person name="Cros-Aarteil S."/>
            <person name="Calhoun S."/>
            <person name="Haridas S."/>
            <person name="Kuo A."/>
            <person name="Mondo S."/>
            <person name="Pangilinan J."/>
            <person name="Riley R."/>
            <person name="LaButti K."/>
            <person name="Andreopoulos B."/>
            <person name="Lipzen A."/>
            <person name="Chen C."/>
            <person name="Yan M."/>
            <person name="Daum C."/>
            <person name="Ng V."/>
            <person name="Clum A."/>
            <person name="Steindorff A."/>
            <person name="Ohm R.A."/>
            <person name="Martin F."/>
            <person name="Silar P."/>
            <person name="Natvig D.O."/>
            <person name="Lalanne C."/>
            <person name="Gautier V."/>
            <person name="Ament-Velasquez S.L."/>
            <person name="Kruys A."/>
            <person name="Hutchinson M.I."/>
            <person name="Powell A.J."/>
            <person name="Barry K."/>
            <person name="Miller A.N."/>
            <person name="Grigoriev I.V."/>
            <person name="Debuchy R."/>
            <person name="Gladieux P."/>
            <person name="Hiltunen Thoren M."/>
            <person name="Johannesson H."/>
        </authorList>
    </citation>
    <scope>NUCLEOTIDE SEQUENCE</scope>
    <source>
        <strain evidence="1">CBS 232.78</strain>
    </source>
</reference>
<proteinExistence type="predicted"/>
<protein>
    <recommendedName>
        <fullName evidence="3">Alkyl hydroperoxide reductase subunit C/ Thiol specific antioxidant domain-containing protein</fullName>
    </recommendedName>
</protein>
<sequence length="195" mass="21307">MSTEKQVAPVPKVGDRAPWSDQIQFPSAKPVLLVFLRHCGCPFAEKTFRSLATFSVKHPSVHCIAVSHCSQADTDGWVIKVGGEWNVEVVVDESRELYRQWGLGTTSTWYAMSPWNLYSAYRLGEDEGIWGTAGGPGYGLKLKTGSRWQMGGAFAIDASGFVRWTFVPRAANHLPSFQDALRALEAAKSGATGLA</sequence>
<dbReference type="PANTHER" id="PTHR42336:SF2">
    <property type="entry name" value="THIOREDOXIN DOMAIN-CONTAINING PROTEIN"/>
    <property type="match status" value="1"/>
</dbReference>
<dbReference type="InterPro" id="IPR032801">
    <property type="entry name" value="PXL2A/B/C"/>
</dbReference>